<evidence type="ECO:0000259" key="1">
    <source>
        <dbReference type="Pfam" id="PF03184"/>
    </source>
</evidence>
<dbReference type="Proteomes" id="UP000799429">
    <property type="component" value="Unassembled WGS sequence"/>
</dbReference>
<feature type="domain" description="DDE-1" evidence="1">
    <location>
        <begin position="4"/>
        <end position="75"/>
    </location>
</feature>
<reference evidence="2" key="1">
    <citation type="journal article" date="2020" name="Stud. Mycol.">
        <title>101 Dothideomycetes genomes: a test case for predicting lifestyles and emergence of pathogens.</title>
        <authorList>
            <person name="Haridas S."/>
            <person name="Albert R."/>
            <person name="Binder M."/>
            <person name="Bloem J."/>
            <person name="Labutti K."/>
            <person name="Salamov A."/>
            <person name="Andreopoulos B."/>
            <person name="Baker S."/>
            <person name="Barry K."/>
            <person name="Bills G."/>
            <person name="Bluhm B."/>
            <person name="Cannon C."/>
            <person name="Castanera R."/>
            <person name="Culley D."/>
            <person name="Daum C."/>
            <person name="Ezra D."/>
            <person name="Gonzalez J."/>
            <person name="Henrissat B."/>
            <person name="Kuo A."/>
            <person name="Liang C."/>
            <person name="Lipzen A."/>
            <person name="Lutzoni F."/>
            <person name="Magnuson J."/>
            <person name="Mondo S."/>
            <person name="Nolan M."/>
            <person name="Ohm R."/>
            <person name="Pangilinan J."/>
            <person name="Park H.-J."/>
            <person name="Ramirez L."/>
            <person name="Alfaro M."/>
            <person name="Sun H."/>
            <person name="Tritt A."/>
            <person name="Yoshinaga Y."/>
            <person name="Zwiers L.-H."/>
            <person name="Turgeon B."/>
            <person name="Goodwin S."/>
            <person name="Spatafora J."/>
            <person name="Crous P."/>
            <person name="Grigoriev I."/>
        </authorList>
    </citation>
    <scope>NUCLEOTIDE SEQUENCE</scope>
    <source>
        <strain evidence="2">CBS 101060</strain>
    </source>
</reference>
<keyword evidence="3" id="KW-1185">Reference proteome</keyword>
<dbReference type="AlphaFoldDB" id="A0A9P4S6U5"/>
<accession>A0A9P4S6U5</accession>
<dbReference type="InterPro" id="IPR004875">
    <property type="entry name" value="DDE_SF_endonuclease_dom"/>
</dbReference>
<gene>
    <name evidence="2" type="ORF">M501DRAFT_995688</name>
</gene>
<sequence>MKGVYLLLILDGYSSHATPEFDQYYTENKIITLYMPSHTSHRLQPLGVSCYSSLKVAYGHEVQKLARHGVHHIDKEDFLAITGSAGSAHS</sequence>
<proteinExistence type="predicted"/>
<dbReference type="OrthoDB" id="5425161at2759"/>
<comment type="caution">
    <text evidence="2">The sequence shown here is derived from an EMBL/GenBank/DDBJ whole genome shotgun (WGS) entry which is preliminary data.</text>
</comment>
<evidence type="ECO:0000313" key="2">
    <source>
        <dbReference type="EMBL" id="KAF2837159.1"/>
    </source>
</evidence>
<evidence type="ECO:0000313" key="3">
    <source>
        <dbReference type="Proteomes" id="UP000799429"/>
    </source>
</evidence>
<organism evidence="2 3">
    <name type="scientific">Patellaria atrata CBS 101060</name>
    <dbReference type="NCBI Taxonomy" id="1346257"/>
    <lineage>
        <taxon>Eukaryota</taxon>
        <taxon>Fungi</taxon>
        <taxon>Dikarya</taxon>
        <taxon>Ascomycota</taxon>
        <taxon>Pezizomycotina</taxon>
        <taxon>Dothideomycetes</taxon>
        <taxon>Dothideomycetes incertae sedis</taxon>
        <taxon>Patellariales</taxon>
        <taxon>Patellariaceae</taxon>
        <taxon>Patellaria</taxon>
    </lineage>
</organism>
<dbReference type="GO" id="GO:0003676">
    <property type="term" value="F:nucleic acid binding"/>
    <property type="evidence" value="ECO:0007669"/>
    <property type="project" value="InterPro"/>
</dbReference>
<name>A0A9P4S6U5_9PEZI</name>
<dbReference type="Pfam" id="PF03184">
    <property type="entry name" value="DDE_1"/>
    <property type="match status" value="1"/>
</dbReference>
<dbReference type="EMBL" id="MU006100">
    <property type="protein sequence ID" value="KAF2837159.1"/>
    <property type="molecule type" value="Genomic_DNA"/>
</dbReference>
<protein>
    <submittedName>
        <fullName evidence="2">CENP-B protein</fullName>
    </submittedName>
</protein>